<dbReference type="InterPro" id="IPR047690">
    <property type="entry name" value="IPExxxVDY_fam"/>
</dbReference>
<dbReference type="RefSeq" id="WP_091391780.1">
    <property type="nucleotide sequence ID" value="NZ_BKAI01000002.1"/>
</dbReference>
<dbReference type="STRING" id="1128970.SAMN04487935_0613"/>
<accession>A0A1G8SLL8</accession>
<dbReference type="NCBIfam" id="NF033205">
    <property type="entry name" value="IPExxxVDY"/>
    <property type="match status" value="1"/>
</dbReference>
<dbReference type="AlphaFoldDB" id="A0A1G8SLL8"/>
<organism evidence="1 2">
    <name type="scientific">Flavobacterium noncentrifugens</name>
    <dbReference type="NCBI Taxonomy" id="1128970"/>
    <lineage>
        <taxon>Bacteria</taxon>
        <taxon>Pseudomonadati</taxon>
        <taxon>Bacteroidota</taxon>
        <taxon>Flavobacteriia</taxon>
        <taxon>Flavobacteriales</taxon>
        <taxon>Flavobacteriaceae</taxon>
        <taxon>Flavobacterium</taxon>
    </lineage>
</organism>
<dbReference type="OrthoDB" id="676614at2"/>
<evidence type="ECO:0000313" key="1">
    <source>
        <dbReference type="EMBL" id="SDJ30139.1"/>
    </source>
</evidence>
<evidence type="ECO:0000313" key="2">
    <source>
        <dbReference type="Proteomes" id="UP000199580"/>
    </source>
</evidence>
<sequence length="162" mass="18842">MAVHKLHLDEFDEVDYDLIAIHSSLEDYRLAYFINQKLPVTLSKSKDEIGVTIKEGEALFSKFVFNDYNNDILWSLVPNKNEIITYKKSTGQNLFLNRDVEIATKVYLLSELKKVDYFLKIENNQGHLDIDEIIQHIKSISQISTVYTVNPEKIKSKNNLIF</sequence>
<evidence type="ECO:0008006" key="3">
    <source>
        <dbReference type="Google" id="ProtNLM"/>
    </source>
</evidence>
<proteinExistence type="predicted"/>
<protein>
    <recommendedName>
        <fullName evidence="3">IPExxxVDY family protein</fullName>
    </recommendedName>
</protein>
<dbReference type="Proteomes" id="UP000199580">
    <property type="component" value="Unassembled WGS sequence"/>
</dbReference>
<dbReference type="EMBL" id="FNEZ01000001">
    <property type="protein sequence ID" value="SDJ30139.1"/>
    <property type="molecule type" value="Genomic_DNA"/>
</dbReference>
<reference evidence="1 2" key="1">
    <citation type="submission" date="2016-10" db="EMBL/GenBank/DDBJ databases">
        <authorList>
            <person name="de Groot N.N."/>
        </authorList>
    </citation>
    <scope>NUCLEOTIDE SEQUENCE [LARGE SCALE GENOMIC DNA]</scope>
    <source>
        <strain evidence="1 2">CGMCC 1.10076</strain>
    </source>
</reference>
<gene>
    <name evidence="1" type="ORF">SAMN04487935_0613</name>
</gene>
<name>A0A1G8SLL8_9FLAO</name>
<keyword evidence="2" id="KW-1185">Reference proteome</keyword>